<dbReference type="InterPro" id="IPR021763">
    <property type="entry name" value="DUF3326"/>
</dbReference>
<dbReference type="RefSeq" id="WP_190474030.1">
    <property type="nucleotide sequence ID" value="NZ_JACJPW010000129.1"/>
</dbReference>
<dbReference type="PANTHER" id="PTHR36891">
    <property type="entry name" value="OS01G0127400 PROTEIN"/>
    <property type="match status" value="1"/>
</dbReference>
<comment type="caution">
    <text evidence="1">The sequence shown here is derived from an EMBL/GenBank/DDBJ whole genome shotgun (WGS) entry which is preliminary data.</text>
</comment>
<name>A0A926VKN2_9CYAN</name>
<evidence type="ECO:0000313" key="1">
    <source>
        <dbReference type="EMBL" id="MBD2185581.1"/>
    </source>
</evidence>
<reference evidence="1" key="2">
    <citation type="submission" date="2020-08" db="EMBL/GenBank/DDBJ databases">
        <authorList>
            <person name="Chen M."/>
            <person name="Teng W."/>
            <person name="Zhao L."/>
            <person name="Hu C."/>
            <person name="Zhou Y."/>
            <person name="Han B."/>
            <person name="Song L."/>
            <person name="Shu W."/>
        </authorList>
    </citation>
    <scope>NUCLEOTIDE SEQUENCE</scope>
    <source>
        <strain evidence="1">FACHB-1375</strain>
    </source>
</reference>
<evidence type="ECO:0000313" key="2">
    <source>
        <dbReference type="Proteomes" id="UP000641646"/>
    </source>
</evidence>
<proteinExistence type="predicted"/>
<dbReference type="PANTHER" id="PTHR36891:SF1">
    <property type="entry name" value="OS01G0127400 PROTEIN"/>
    <property type="match status" value="1"/>
</dbReference>
<sequence length="444" mass="48668">MSIVFTKDFQVKCPSDRRTWCQIARQIEDMSLPGIPIRIVLTSVQEDELTFECSFIQTKKPPVWPSLLDINIRQASSPKPFVAVSIIPTGVRAEIGGFAGDATPSTNLLSTACDYLITNPNAVTASDLYYANDNVLYLEGNLICHLLLGHIGLLPEKRKNIGVIIEKHENELIINNVLNALNALRSVGGINIDPVIISGGRIETECTYSSYGHASGKFSGIDELMRALDIIETTETSAVGVVTTLSVDDAIRQQYYRGDAIPNPWGGAEAILTHMTTNFYPFTAAHAPLLMEWKHSMFGTLGDVRDGAELISSAYVCSPLKGLINSPRPVRIDTPLPEGSQRISVENISAVVMPETTVGNIPFLASLDQNIPVILVRGNPTQCKITPALLQINEKERKIYYANSYTEAAGLLLALRHGIVPETTTRPLAPIKPLFLDNSNFYEY</sequence>
<accession>A0A926VKN2</accession>
<organism evidence="1 2">
    <name type="scientific">Aerosakkonema funiforme FACHB-1375</name>
    <dbReference type="NCBI Taxonomy" id="2949571"/>
    <lineage>
        <taxon>Bacteria</taxon>
        <taxon>Bacillati</taxon>
        <taxon>Cyanobacteriota</taxon>
        <taxon>Cyanophyceae</taxon>
        <taxon>Oscillatoriophycideae</taxon>
        <taxon>Aerosakkonematales</taxon>
        <taxon>Aerosakkonemataceae</taxon>
        <taxon>Aerosakkonema</taxon>
    </lineage>
</organism>
<dbReference type="Pfam" id="PF11805">
    <property type="entry name" value="DUF3326"/>
    <property type="match status" value="1"/>
</dbReference>
<dbReference type="EMBL" id="JACJPW010000129">
    <property type="protein sequence ID" value="MBD2185581.1"/>
    <property type="molecule type" value="Genomic_DNA"/>
</dbReference>
<reference evidence="1" key="1">
    <citation type="journal article" date="2015" name="ISME J.">
        <title>Draft Genome Sequence of Streptomyces incarnatus NRRL8089, which Produces the Nucleoside Antibiotic Sinefungin.</title>
        <authorList>
            <person name="Oshima K."/>
            <person name="Hattori M."/>
            <person name="Shimizu H."/>
            <person name="Fukuda K."/>
            <person name="Nemoto M."/>
            <person name="Inagaki K."/>
            <person name="Tamura T."/>
        </authorList>
    </citation>
    <scope>NUCLEOTIDE SEQUENCE</scope>
    <source>
        <strain evidence="1">FACHB-1375</strain>
    </source>
</reference>
<dbReference type="Proteomes" id="UP000641646">
    <property type="component" value="Unassembled WGS sequence"/>
</dbReference>
<gene>
    <name evidence="1" type="ORF">H6G03_31700</name>
</gene>
<protein>
    <submittedName>
        <fullName evidence="1">DUF3326 domain-containing protein</fullName>
    </submittedName>
</protein>
<keyword evidence="2" id="KW-1185">Reference proteome</keyword>
<dbReference type="AlphaFoldDB" id="A0A926VKN2"/>